<evidence type="ECO:0000313" key="3">
    <source>
        <dbReference type="Proteomes" id="UP000056905"/>
    </source>
</evidence>
<feature type="chain" id="PRO_5006014186" description="Lipoprotein" evidence="1">
    <location>
        <begin position="21"/>
        <end position="129"/>
    </location>
</feature>
<keyword evidence="3" id="KW-1185">Reference proteome</keyword>
<keyword evidence="1" id="KW-0732">Signal</keyword>
<protein>
    <recommendedName>
        <fullName evidence="4">Lipoprotein</fullName>
    </recommendedName>
</protein>
<gene>
    <name evidence="2" type="ORF">AQ619_04130</name>
</gene>
<evidence type="ECO:0008006" key="4">
    <source>
        <dbReference type="Google" id="ProtNLM"/>
    </source>
</evidence>
<dbReference type="AlphaFoldDB" id="A0A0N7JH75"/>
<accession>A0A0N7JH75</accession>
<dbReference type="OrthoDB" id="7189667at2"/>
<dbReference type="EMBL" id="CP013002">
    <property type="protein sequence ID" value="ALL12610.1"/>
    <property type="molecule type" value="Genomic_DNA"/>
</dbReference>
<reference evidence="2 3" key="1">
    <citation type="submission" date="2015-10" db="EMBL/GenBank/DDBJ databases">
        <title>Conservation of the essential genome among Caulobacter and Brevundimonas species.</title>
        <authorList>
            <person name="Scott D."/>
            <person name="Ely B."/>
        </authorList>
    </citation>
    <scope>NUCLEOTIDE SEQUENCE [LARGE SCALE GENOMIC DNA]</scope>
    <source>
        <strain evidence="2 3">CB4</strain>
    </source>
</reference>
<organism evidence="2 3">
    <name type="scientific">Caulobacter henricii</name>
    <dbReference type="NCBI Taxonomy" id="69395"/>
    <lineage>
        <taxon>Bacteria</taxon>
        <taxon>Pseudomonadati</taxon>
        <taxon>Pseudomonadota</taxon>
        <taxon>Alphaproteobacteria</taxon>
        <taxon>Caulobacterales</taxon>
        <taxon>Caulobacteraceae</taxon>
        <taxon>Caulobacter</taxon>
    </lineage>
</organism>
<dbReference type="KEGG" id="chq:AQ619_04130"/>
<proteinExistence type="predicted"/>
<evidence type="ECO:0000313" key="2">
    <source>
        <dbReference type="EMBL" id="ALL12610.1"/>
    </source>
</evidence>
<dbReference type="PROSITE" id="PS51257">
    <property type="entry name" value="PROKAR_LIPOPROTEIN"/>
    <property type="match status" value="1"/>
</dbReference>
<feature type="signal peptide" evidence="1">
    <location>
        <begin position="1"/>
        <end position="20"/>
    </location>
</feature>
<dbReference type="STRING" id="69395.AQ619_04130"/>
<sequence>MKFSTLTALCAVLALSGCGASEGGKEGGMMTALRAVFAFKACTTKLEEQFKLGPINNVTSSDMDPVSVGKSGDWDVKFTADVTEKTSGRVSRYKGVCRVRRDRPTTLEARFLEEVKPAATPGEARRIKS</sequence>
<dbReference type="Proteomes" id="UP000056905">
    <property type="component" value="Chromosome"/>
</dbReference>
<dbReference type="RefSeq" id="WP_062144667.1">
    <property type="nucleotide sequence ID" value="NZ_CP013002.1"/>
</dbReference>
<name>A0A0N7JH75_9CAUL</name>
<evidence type="ECO:0000256" key="1">
    <source>
        <dbReference type="SAM" id="SignalP"/>
    </source>
</evidence>